<comment type="caution">
    <text evidence="1">The sequence shown here is derived from an EMBL/GenBank/DDBJ whole genome shotgun (WGS) entry which is preliminary data.</text>
</comment>
<reference evidence="1 2" key="1">
    <citation type="submission" date="2017-11" db="EMBL/GenBank/DDBJ databases">
        <authorList>
            <person name="Han C.G."/>
        </authorList>
    </citation>
    <scope>NUCLEOTIDE SEQUENCE [LARGE SCALE GENOMIC DNA]</scope>
    <source>
        <strain evidence="1 2">HCNT1</strain>
    </source>
</reference>
<name>A0A2N0D416_RHISU</name>
<dbReference type="Proteomes" id="UP000232164">
    <property type="component" value="Unassembled WGS sequence"/>
</dbReference>
<protein>
    <submittedName>
        <fullName evidence="1">Uncharacterized protein</fullName>
    </submittedName>
</protein>
<dbReference type="AlphaFoldDB" id="A0A2N0D416"/>
<evidence type="ECO:0000313" key="2">
    <source>
        <dbReference type="Proteomes" id="UP000232164"/>
    </source>
</evidence>
<dbReference type="EMBL" id="PIQN01000020">
    <property type="protein sequence ID" value="PKA40837.1"/>
    <property type="molecule type" value="Genomic_DNA"/>
</dbReference>
<proteinExistence type="predicted"/>
<accession>A0A2N0D416</accession>
<sequence>MTRLFQDFKIQPLGKRSDLSTERADLSRFAATNSSQPLAEWTYQLSRAYFRHFFRSSWMVNNGIVIPR</sequence>
<gene>
    <name evidence="1" type="ORF">CWR43_24580</name>
</gene>
<organism evidence="1 2">
    <name type="scientific">Rhizobium sullae</name>
    <name type="common">Rhizobium hedysari</name>
    <dbReference type="NCBI Taxonomy" id="50338"/>
    <lineage>
        <taxon>Bacteria</taxon>
        <taxon>Pseudomonadati</taxon>
        <taxon>Pseudomonadota</taxon>
        <taxon>Alphaproteobacteria</taxon>
        <taxon>Hyphomicrobiales</taxon>
        <taxon>Rhizobiaceae</taxon>
        <taxon>Rhizobium/Agrobacterium group</taxon>
        <taxon>Rhizobium</taxon>
    </lineage>
</organism>
<reference evidence="1 2" key="2">
    <citation type="submission" date="2017-12" db="EMBL/GenBank/DDBJ databases">
        <title>Genome sequence of Rhizobium sullae HCNT1 isolated from Sulla coronaria nodules and featuring peculiar denitrification phenotypes.</title>
        <authorList>
            <person name="De Diego-Diaz B."/>
            <person name="Treu L."/>
            <person name="Campanaro S."/>
            <person name="Da Silva Duarte V."/>
            <person name="Basaglia M."/>
            <person name="Favaro L."/>
            <person name="Casella S."/>
            <person name="Squartini A."/>
        </authorList>
    </citation>
    <scope>NUCLEOTIDE SEQUENCE [LARGE SCALE GENOMIC DNA]</scope>
    <source>
        <strain evidence="1 2">HCNT1</strain>
    </source>
</reference>
<evidence type="ECO:0000313" key="1">
    <source>
        <dbReference type="EMBL" id="PKA40837.1"/>
    </source>
</evidence>